<evidence type="ECO:0000256" key="3">
    <source>
        <dbReference type="ARBA" id="ARBA00023242"/>
    </source>
</evidence>
<keyword evidence="3" id="KW-0539">Nucleus</keyword>
<dbReference type="Gene3D" id="1.10.10.10">
    <property type="entry name" value="Winged helix-like DNA-binding domain superfamily/Winged helix DNA-binding domain"/>
    <property type="match status" value="1"/>
</dbReference>
<comment type="caution">
    <text evidence="6">The sequence shown here is derived from an EMBL/GenBank/DDBJ whole genome shotgun (WGS) entry which is preliminary data.</text>
</comment>
<reference evidence="6 7" key="1">
    <citation type="submission" date="2023-08" db="EMBL/GenBank/DDBJ databases">
        <title>Annotated Genome Sequence of Vanrija albida AlHP1.</title>
        <authorList>
            <person name="Herzog R."/>
        </authorList>
    </citation>
    <scope>NUCLEOTIDE SEQUENCE [LARGE SCALE GENOMIC DNA]</scope>
    <source>
        <strain evidence="6 7">AlHP1</strain>
    </source>
</reference>
<evidence type="ECO:0000259" key="5">
    <source>
        <dbReference type="Pfam" id="PF00447"/>
    </source>
</evidence>
<evidence type="ECO:0000256" key="1">
    <source>
        <dbReference type="ARBA" id="ARBA00004123"/>
    </source>
</evidence>
<comment type="subcellular location">
    <subcellularLocation>
        <location evidence="1">Nucleus</location>
    </subcellularLocation>
</comment>
<accession>A0ABR3Q6I8</accession>
<dbReference type="GeneID" id="95985327"/>
<feature type="region of interest" description="Disordered" evidence="4">
    <location>
        <begin position="81"/>
        <end position="180"/>
    </location>
</feature>
<feature type="compositionally biased region" description="Basic residues" evidence="4">
    <location>
        <begin position="170"/>
        <end position="180"/>
    </location>
</feature>
<dbReference type="Pfam" id="PF00447">
    <property type="entry name" value="HSF_DNA-bind"/>
    <property type="match status" value="1"/>
</dbReference>
<proteinExistence type="predicted"/>
<dbReference type="RefSeq" id="XP_069210222.1">
    <property type="nucleotide sequence ID" value="XM_069352804.1"/>
</dbReference>
<dbReference type="SUPFAM" id="SSF46785">
    <property type="entry name" value="Winged helix' DNA-binding domain"/>
    <property type="match status" value="1"/>
</dbReference>
<feature type="domain" description="HSF-type DNA-binding" evidence="5">
    <location>
        <begin position="8"/>
        <end position="54"/>
    </location>
</feature>
<evidence type="ECO:0000256" key="4">
    <source>
        <dbReference type="SAM" id="MobiDB-lite"/>
    </source>
</evidence>
<keyword evidence="7" id="KW-1185">Reference proteome</keyword>
<protein>
    <recommendedName>
        <fullName evidence="5">HSF-type DNA-binding domain-containing protein</fullName>
    </recommendedName>
</protein>
<dbReference type="InterPro" id="IPR036390">
    <property type="entry name" value="WH_DNA-bd_sf"/>
</dbReference>
<keyword evidence="2" id="KW-0238">DNA-binding</keyword>
<dbReference type="EMBL" id="JBBXJM010000003">
    <property type="protein sequence ID" value="KAL1410278.1"/>
    <property type="molecule type" value="Genomic_DNA"/>
</dbReference>
<feature type="compositionally biased region" description="Low complexity" evidence="4">
    <location>
        <begin position="156"/>
        <end position="169"/>
    </location>
</feature>
<evidence type="ECO:0000313" key="6">
    <source>
        <dbReference type="EMBL" id="KAL1410278.1"/>
    </source>
</evidence>
<feature type="compositionally biased region" description="Acidic residues" evidence="4">
    <location>
        <begin position="145"/>
        <end position="155"/>
    </location>
</feature>
<organism evidence="6 7">
    <name type="scientific">Vanrija albida</name>
    <dbReference type="NCBI Taxonomy" id="181172"/>
    <lineage>
        <taxon>Eukaryota</taxon>
        <taxon>Fungi</taxon>
        <taxon>Dikarya</taxon>
        <taxon>Basidiomycota</taxon>
        <taxon>Agaricomycotina</taxon>
        <taxon>Tremellomycetes</taxon>
        <taxon>Trichosporonales</taxon>
        <taxon>Trichosporonaceae</taxon>
        <taxon>Vanrija</taxon>
    </lineage>
</organism>
<evidence type="ECO:0000256" key="2">
    <source>
        <dbReference type="ARBA" id="ARBA00023125"/>
    </source>
</evidence>
<dbReference type="InterPro" id="IPR036388">
    <property type="entry name" value="WH-like_DNA-bd_sf"/>
</dbReference>
<evidence type="ECO:0000313" key="7">
    <source>
        <dbReference type="Proteomes" id="UP001565368"/>
    </source>
</evidence>
<gene>
    <name evidence="6" type="ORF">Q8F55_004284</name>
</gene>
<dbReference type="InterPro" id="IPR000232">
    <property type="entry name" value="HSF_DNA-bd"/>
</dbReference>
<sequence>MKSITDAKDAGGFVRQLNMWGFQRYREGGERSCGFSHPFFRRGRPDLLEKMLRKGETKPTRVYAKVQYAALMDTTPDLSLLSTPGSELDGLSLASPLPAQVRPKARKPRAPKIGGNSRAKRTSTTSTKTPGSPLKRSHSVSLEHDDIDTTPDDQDISTSSKAPASSSTKIPKHSKKRARN</sequence>
<dbReference type="Proteomes" id="UP001565368">
    <property type="component" value="Unassembled WGS sequence"/>
</dbReference>
<name>A0ABR3Q6I8_9TREE</name>